<name>A0AAV7LLK4_PLEWA</name>
<evidence type="ECO:0000313" key="1">
    <source>
        <dbReference type="EMBL" id="KAJ1091942.1"/>
    </source>
</evidence>
<reference evidence="1" key="1">
    <citation type="journal article" date="2022" name="bioRxiv">
        <title>Sequencing and chromosome-scale assembly of the giantPleurodeles waltlgenome.</title>
        <authorList>
            <person name="Brown T."/>
            <person name="Elewa A."/>
            <person name="Iarovenko S."/>
            <person name="Subramanian E."/>
            <person name="Araus A.J."/>
            <person name="Petzold A."/>
            <person name="Susuki M."/>
            <person name="Suzuki K.-i.T."/>
            <person name="Hayashi T."/>
            <person name="Toyoda A."/>
            <person name="Oliveira C."/>
            <person name="Osipova E."/>
            <person name="Leigh N.D."/>
            <person name="Simon A."/>
            <person name="Yun M.H."/>
        </authorList>
    </citation>
    <scope>NUCLEOTIDE SEQUENCE</scope>
    <source>
        <strain evidence="1">20211129_DDA</strain>
        <tissue evidence="1">Liver</tissue>
    </source>
</reference>
<dbReference type="Proteomes" id="UP001066276">
    <property type="component" value="Chromosome 11"/>
</dbReference>
<organism evidence="1 2">
    <name type="scientific">Pleurodeles waltl</name>
    <name type="common">Iberian ribbed newt</name>
    <dbReference type="NCBI Taxonomy" id="8319"/>
    <lineage>
        <taxon>Eukaryota</taxon>
        <taxon>Metazoa</taxon>
        <taxon>Chordata</taxon>
        <taxon>Craniata</taxon>
        <taxon>Vertebrata</taxon>
        <taxon>Euteleostomi</taxon>
        <taxon>Amphibia</taxon>
        <taxon>Batrachia</taxon>
        <taxon>Caudata</taxon>
        <taxon>Salamandroidea</taxon>
        <taxon>Salamandridae</taxon>
        <taxon>Pleurodelinae</taxon>
        <taxon>Pleurodeles</taxon>
    </lineage>
</organism>
<feature type="non-terminal residue" evidence="1">
    <location>
        <position position="1"/>
    </location>
</feature>
<gene>
    <name evidence="1" type="ORF">NDU88_005056</name>
</gene>
<evidence type="ECO:0000313" key="2">
    <source>
        <dbReference type="Proteomes" id="UP001066276"/>
    </source>
</evidence>
<protein>
    <submittedName>
        <fullName evidence="1">Uncharacterized protein</fullName>
    </submittedName>
</protein>
<proteinExistence type="predicted"/>
<accession>A0AAV7LLK4</accession>
<sequence>LREMCHFYTDSWFTANGLAVWFSTWLAPNWFNFLADVKENKSEREVYTQNSDLVGMA</sequence>
<dbReference type="EMBL" id="JANPWB010000015">
    <property type="protein sequence ID" value="KAJ1091942.1"/>
    <property type="molecule type" value="Genomic_DNA"/>
</dbReference>
<feature type="non-terminal residue" evidence="1">
    <location>
        <position position="57"/>
    </location>
</feature>
<comment type="caution">
    <text evidence="1">The sequence shown here is derived from an EMBL/GenBank/DDBJ whole genome shotgun (WGS) entry which is preliminary data.</text>
</comment>
<dbReference type="AlphaFoldDB" id="A0AAV7LLK4"/>
<keyword evidence="2" id="KW-1185">Reference proteome</keyword>